<evidence type="ECO:0000256" key="6">
    <source>
        <dbReference type="SAM" id="SignalP"/>
    </source>
</evidence>
<name>A0A2N9J922_FAGSY</name>
<proteinExistence type="predicted"/>
<evidence type="ECO:0000256" key="1">
    <source>
        <dbReference type="ARBA" id="ARBA00022679"/>
    </source>
</evidence>
<evidence type="ECO:0000256" key="4">
    <source>
        <dbReference type="ARBA" id="ARBA00022840"/>
    </source>
</evidence>
<feature type="region of interest" description="Disordered" evidence="5">
    <location>
        <begin position="121"/>
        <end position="148"/>
    </location>
</feature>
<keyword evidence="6" id="KW-0732">Signal</keyword>
<dbReference type="SUPFAM" id="SSF56112">
    <property type="entry name" value="Protein kinase-like (PK-like)"/>
    <property type="match status" value="1"/>
</dbReference>
<evidence type="ECO:0000256" key="5">
    <source>
        <dbReference type="SAM" id="MobiDB-lite"/>
    </source>
</evidence>
<dbReference type="InterPro" id="IPR052059">
    <property type="entry name" value="CR_Ser/Thr_kinase"/>
</dbReference>
<protein>
    <recommendedName>
        <fullName evidence="7">Serine-threonine/tyrosine-protein kinase catalytic domain-containing protein</fullName>
    </recommendedName>
</protein>
<reference evidence="8" key="1">
    <citation type="submission" date="2018-02" db="EMBL/GenBank/DDBJ databases">
        <authorList>
            <person name="Cohen D.B."/>
            <person name="Kent A.D."/>
        </authorList>
    </citation>
    <scope>NUCLEOTIDE SEQUENCE</scope>
</reference>
<keyword evidence="1" id="KW-0808">Transferase</keyword>
<keyword evidence="4" id="KW-0067">ATP-binding</keyword>
<dbReference type="GO" id="GO:0004672">
    <property type="term" value="F:protein kinase activity"/>
    <property type="evidence" value="ECO:0007669"/>
    <property type="project" value="InterPro"/>
</dbReference>
<dbReference type="AlphaFoldDB" id="A0A2N9J922"/>
<feature type="chain" id="PRO_5014925664" description="Serine-threonine/tyrosine-protein kinase catalytic domain-containing protein" evidence="6">
    <location>
        <begin position="19"/>
        <end position="159"/>
    </location>
</feature>
<organism evidence="8">
    <name type="scientific">Fagus sylvatica</name>
    <name type="common">Beechnut</name>
    <dbReference type="NCBI Taxonomy" id="28930"/>
    <lineage>
        <taxon>Eukaryota</taxon>
        <taxon>Viridiplantae</taxon>
        <taxon>Streptophyta</taxon>
        <taxon>Embryophyta</taxon>
        <taxon>Tracheophyta</taxon>
        <taxon>Spermatophyta</taxon>
        <taxon>Magnoliopsida</taxon>
        <taxon>eudicotyledons</taxon>
        <taxon>Gunneridae</taxon>
        <taxon>Pentapetalae</taxon>
        <taxon>rosids</taxon>
        <taxon>fabids</taxon>
        <taxon>Fagales</taxon>
        <taxon>Fagaceae</taxon>
        <taxon>Fagus</taxon>
    </lineage>
</organism>
<feature type="domain" description="Serine-threonine/tyrosine-protein kinase catalytic" evidence="7">
    <location>
        <begin position="31"/>
        <end position="73"/>
    </location>
</feature>
<evidence type="ECO:0000313" key="8">
    <source>
        <dbReference type="EMBL" id="SPD33084.1"/>
    </source>
</evidence>
<gene>
    <name evidence="8" type="ORF">FSB_LOCUS60966</name>
</gene>
<evidence type="ECO:0000259" key="7">
    <source>
        <dbReference type="Pfam" id="PF07714"/>
    </source>
</evidence>
<keyword evidence="2" id="KW-0547">Nucleotide-binding</keyword>
<dbReference type="Pfam" id="PF07714">
    <property type="entry name" value="PK_Tyr_Ser-Thr"/>
    <property type="match status" value="1"/>
</dbReference>
<dbReference type="EMBL" id="OIVN01006436">
    <property type="protein sequence ID" value="SPD33084.1"/>
    <property type="molecule type" value="Genomic_DNA"/>
</dbReference>
<keyword evidence="3" id="KW-0418">Kinase</keyword>
<feature type="signal peptide" evidence="6">
    <location>
        <begin position="1"/>
        <end position="18"/>
    </location>
</feature>
<sequence length="159" mass="17447">MQEKVTCVLIGLLASVFAWELQEDLLISMRNQGQGLYIEIGYLAPEYAMRGHLTEKADVFGFGVVALEILSGRPNSDNSLDTEKIYLLGMGDIEVGVVTSKPSYLTDWNFKDITSIFLSEEDRKQRGDNSNSNSQLGDPIPSPVNVTETMLGGIIGDGR</sequence>
<evidence type="ECO:0000256" key="2">
    <source>
        <dbReference type="ARBA" id="ARBA00022741"/>
    </source>
</evidence>
<dbReference type="InterPro" id="IPR011009">
    <property type="entry name" value="Kinase-like_dom_sf"/>
</dbReference>
<evidence type="ECO:0000256" key="3">
    <source>
        <dbReference type="ARBA" id="ARBA00022777"/>
    </source>
</evidence>
<accession>A0A2N9J922</accession>
<dbReference type="Gene3D" id="1.10.510.10">
    <property type="entry name" value="Transferase(Phosphotransferase) domain 1"/>
    <property type="match status" value="1"/>
</dbReference>
<dbReference type="GO" id="GO:0005524">
    <property type="term" value="F:ATP binding"/>
    <property type="evidence" value="ECO:0007669"/>
    <property type="project" value="UniProtKB-KW"/>
</dbReference>
<dbReference type="InterPro" id="IPR001245">
    <property type="entry name" value="Ser-Thr/Tyr_kinase_cat_dom"/>
</dbReference>
<dbReference type="PANTHER" id="PTHR47973">
    <property type="entry name" value="CYSTEINE-RICH RECEPTOR-LIKE PROTEIN KINASE 3"/>
    <property type="match status" value="1"/>
</dbReference>